<protein>
    <recommendedName>
        <fullName evidence="7">Proline--tRNA ligase</fullName>
        <ecNumber evidence="7">6.1.1.15</ecNumber>
    </recommendedName>
    <alternativeName>
        <fullName evidence="7">Prolyl-tRNA synthetase</fullName>
        <shortName evidence="7">ProRS</shortName>
    </alternativeName>
</protein>
<dbReference type="InterPro" id="IPR002314">
    <property type="entry name" value="aa-tRNA-synt_IIb"/>
</dbReference>
<evidence type="ECO:0000256" key="6">
    <source>
        <dbReference type="ARBA" id="ARBA00047671"/>
    </source>
</evidence>
<accession>A0A1F5ZQH2</accession>
<comment type="caution">
    <text evidence="10">The sequence shown here is derived from an EMBL/GenBank/DDBJ whole genome shotgun (WGS) entry which is preliminary data.</text>
</comment>
<dbReference type="InterPro" id="IPR006195">
    <property type="entry name" value="aa-tRNA-synth_II"/>
</dbReference>
<dbReference type="HAMAP" id="MF_01571">
    <property type="entry name" value="Pro_tRNA_synth_type3"/>
    <property type="match status" value="1"/>
</dbReference>
<keyword evidence="1 7" id="KW-0436">Ligase</keyword>
<dbReference type="EC" id="6.1.1.15" evidence="7"/>
<keyword evidence="2 7" id="KW-0547">Nucleotide-binding</keyword>
<dbReference type="FunFam" id="3.30.930.10:FF:000037">
    <property type="entry name" value="Proline--tRNA ligase"/>
    <property type="match status" value="1"/>
</dbReference>
<dbReference type="GO" id="GO:0006433">
    <property type="term" value="P:prolyl-tRNA aminoacylation"/>
    <property type="evidence" value="ECO:0007669"/>
    <property type="project" value="UniProtKB-UniRule"/>
</dbReference>
<dbReference type="InterPro" id="IPR016061">
    <property type="entry name" value="Pro-tRNA_ligase_II_C"/>
</dbReference>
<evidence type="ECO:0000256" key="2">
    <source>
        <dbReference type="ARBA" id="ARBA00022741"/>
    </source>
</evidence>
<proteinExistence type="inferred from homology"/>
<dbReference type="SUPFAM" id="SSF64586">
    <property type="entry name" value="C-terminal domain of ProRS"/>
    <property type="match status" value="1"/>
</dbReference>
<keyword evidence="7" id="KW-0963">Cytoplasm</keyword>
<evidence type="ECO:0000313" key="10">
    <source>
        <dbReference type="EMBL" id="OGG14585.1"/>
    </source>
</evidence>
<gene>
    <name evidence="7" type="primary">proS</name>
    <name evidence="10" type="ORF">A2773_02245</name>
</gene>
<dbReference type="Pfam" id="PF03129">
    <property type="entry name" value="HGTP_anticodon"/>
    <property type="match status" value="1"/>
</dbReference>
<comment type="function">
    <text evidence="7">Catalyzes the attachment of proline to tRNA(Pro) in a two-step reaction: proline is first activated by ATP to form Pro-AMP and then transferred to the acceptor end of tRNA(Pro).</text>
</comment>
<evidence type="ECO:0000256" key="5">
    <source>
        <dbReference type="ARBA" id="ARBA00023146"/>
    </source>
</evidence>
<dbReference type="InterPro" id="IPR017449">
    <property type="entry name" value="Pro-tRNA_synth_II"/>
</dbReference>
<dbReference type="CDD" id="cd00778">
    <property type="entry name" value="ProRS_core_arch_euk"/>
    <property type="match status" value="1"/>
</dbReference>
<dbReference type="Pfam" id="PF09180">
    <property type="entry name" value="ProRS-C_1"/>
    <property type="match status" value="1"/>
</dbReference>
<dbReference type="AlphaFoldDB" id="A0A1F5ZQH2"/>
<comment type="subunit">
    <text evidence="7">Homodimer.</text>
</comment>
<evidence type="ECO:0000259" key="9">
    <source>
        <dbReference type="PROSITE" id="PS50862"/>
    </source>
</evidence>
<dbReference type="SUPFAM" id="SSF52954">
    <property type="entry name" value="Class II aaRS ABD-related"/>
    <property type="match status" value="1"/>
</dbReference>
<evidence type="ECO:0000256" key="1">
    <source>
        <dbReference type="ARBA" id="ARBA00022598"/>
    </source>
</evidence>
<keyword evidence="4 7" id="KW-0648">Protein biosynthesis</keyword>
<dbReference type="Proteomes" id="UP000177383">
    <property type="component" value="Unassembled WGS sequence"/>
</dbReference>
<keyword evidence="3 7" id="KW-0067">ATP-binding</keyword>
<reference evidence="10 11" key="1">
    <citation type="journal article" date="2016" name="Nat. Commun.">
        <title>Thousands of microbial genomes shed light on interconnected biogeochemical processes in an aquifer system.</title>
        <authorList>
            <person name="Anantharaman K."/>
            <person name="Brown C.T."/>
            <person name="Hug L.A."/>
            <person name="Sharon I."/>
            <person name="Castelle C.J."/>
            <person name="Probst A.J."/>
            <person name="Thomas B.C."/>
            <person name="Singh A."/>
            <person name="Wilkins M.J."/>
            <person name="Karaoz U."/>
            <person name="Brodie E.L."/>
            <person name="Williams K.H."/>
            <person name="Hubbard S.S."/>
            <person name="Banfield J.F."/>
        </authorList>
    </citation>
    <scope>NUCLEOTIDE SEQUENCE [LARGE SCALE GENOMIC DNA]</scope>
</reference>
<dbReference type="EMBL" id="MFJE01000013">
    <property type="protein sequence ID" value="OGG14585.1"/>
    <property type="molecule type" value="Genomic_DNA"/>
</dbReference>
<feature type="domain" description="Aminoacyl-transfer RNA synthetases class-II family profile" evidence="9">
    <location>
        <begin position="41"/>
        <end position="283"/>
    </location>
</feature>
<feature type="coiled-coil region" evidence="8">
    <location>
        <begin position="366"/>
        <end position="401"/>
    </location>
</feature>
<evidence type="ECO:0000256" key="7">
    <source>
        <dbReference type="HAMAP-Rule" id="MF_01571"/>
    </source>
</evidence>
<dbReference type="GO" id="GO:0005524">
    <property type="term" value="F:ATP binding"/>
    <property type="evidence" value="ECO:0007669"/>
    <property type="project" value="UniProtKB-UniRule"/>
</dbReference>
<keyword evidence="8" id="KW-0175">Coiled coil</keyword>
<dbReference type="InterPro" id="IPR033721">
    <property type="entry name" value="ProRS_core_arch_euk"/>
</dbReference>
<evidence type="ECO:0000256" key="8">
    <source>
        <dbReference type="SAM" id="Coils"/>
    </source>
</evidence>
<dbReference type="Gene3D" id="3.30.930.10">
    <property type="entry name" value="Bira Bifunctional Protein, Domain 2"/>
    <property type="match status" value="1"/>
</dbReference>
<dbReference type="PROSITE" id="PS50862">
    <property type="entry name" value="AA_TRNA_LIGASE_II"/>
    <property type="match status" value="1"/>
</dbReference>
<comment type="similarity">
    <text evidence="7">Belongs to the class-II aminoacyl-tRNA synthetase family. ProS type 3 subfamily.</text>
</comment>
<dbReference type="PANTHER" id="PTHR43382:SF2">
    <property type="entry name" value="BIFUNCTIONAL GLUTAMATE_PROLINE--TRNA LIGASE"/>
    <property type="match status" value="1"/>
</dbReference>
<dbReference type="SUPFAM" id="SSF55681">
    <property type="entry name" value="Class II aaRS and biotin synthetases"/>
    <property type="match status" value="1"/>
</dbReference>
<sequence>MKFEKKQIVKKSENPDRWYTDVILRSEMADYSPVKGCMIIRPYGYSVWENIQDYLDKKLKELGVKNAYFPTFIPSSFLQKEKEHVAGFSPQLAVVTIGGGEELKEPLVVRPTSETIMYESYAKWIQSYRDLPLLINLWNNVVRWEKRTYLFMRTTEFLWQEGHTAHATFDDADKFAKKILEIYRVFDEEILGLPVIVGKKSQAEKFPGAAITYTLEALMPDGKALQLGTSHHLGDNFSRAFDIQYLDKTGKRQYVWQTSWAETTRVIGALILSHGDDQGLIFPPNIAPVQVVIVPVTQDKKVIDFSLNIQKEFKDAGVRVEVDDREYKTTGWKFNEWELKGVPLRIEIGQQELKDGVLTVYRRDTNEKLKIKNEKIQLKIKKLLEEIQKNLFDKMVKLREENTHDVNDYEEFKKIMAGPRGFIRAFWCQDPSCEAKIKEETKASTRVLPLDAKDEKGVCIYCGKPSTHRWYFALAY</sequence>
<dbReference type="GO" id="GO:0005737">
    <property type="term" value="C:cytoplasm"/>
    <property type="evidence" value="ECO:0007669"/>
    <property type="project" value="UniProtKB-SubCell"/>
</dbReference>
<dbReference type="GO" id="GO:0017101">
    <property type="term" value="C:aminoacyl-tRNA synthetase multienzyme complex"/>
    <property type="evidence" value="ECO:0007669"/>
    <property type="project" value="TreeGrafter"/>
</dbReference>
<comment type="catalytic activity">
    <reaction evidence="6 7">
        <text>tRNA(Pro) + L-proline + ATP = L-prolyl-tRNA(Pro) + AMP + diphosphate</text>
        <dbReference type="Rhea" id="RHEA:14305"/>
        <dbReference type="Rhea" id="RHEA-COMP:9700"/>
        <dbReference type="Rhea" id="RHEA-COMP:9702"/>
        <dbReference type="ChEBI" id="CHEBI:30616"/>
        <dbReference type="ChEBI" id="CHEBI:33019"/>
        <dbReference type="ChEBI" id="CHEBI:60039"/>
        <dbReference type="ChEBI" id="CHEBI:78442"/>
        <dbReference type="ChEBI" id="CHEBI:78532"/>
        <dbReference type="ChEBI" id="CHEBI:456215"/>
        <dbReference type="EC" id="6.1.1.15"/>
    </reaction>
</comment>
<evidence type="ECO:0000256" key="4">
    <source>
        <dbReference type="ARBA" id="ARBA00022917"/>
    </source>
</evidence>
<dbReference type="Gene3D" id="3.30.110.30">
    <property type="entry name" value="C-terminal domain of ProRS"/>
    <property type="match status" value="1"/>
</dbReference>
<dbReference type="InterPro" id="IPR004154">
    <property type="entry name" value="Anticodon-bd"/>
</dbReference>
<dbReference type="FunFam" id="3.40.50.800:FF:000005">
    <property type="entry name" value="bifunctional glutamate/proline--tRNA ligase"/>
    <property type="match status" value="1"/>
</dbReference>
<dbReference type="STRING" id="1798375.A2773_02245"/>
<dbReference type="InterPro" id="IPR045864">
    <property type="entry name" value="aa-tRNA-synth_II/BPL/LPL"/>
</dbReference>
<evidence type="ECO:0000256" key="3">
    <source>
        <dbReference type="ARBA" id="ARBA00022840"/>
    </source>
</evidence>
<dbReference type="NCBIfam" id="TIGR00408">
    <property type="entry name" value="proS_fam_I"/>
    <property type="match status" value="1"/>
</dbReference>
<comment type="domain">
    <text evidence="7">Consists of three domains: the N-terminal catalytic domain, the anticodon-binding domain and the C-terminal extension.</text>
</comment>
<dbReference type="InterPro" id="IPR036621">
    <property type="entry name" value="Anticodon-bd_dom_sf"/>
</dbReference>
<dbReference type="InterPro" id="IPR004499">
    <property type="entry name" value="Pro-tRNA-ligase_IIa_arc-type"/>
</dbReference>
<dbReference type="CDD" id="cd00862">
    <property type="entry name" value="ProRS_anticodon_zinc"/>
    <property type="match status" value="1"/>
</dbReference>
<dbReference type="Pfam" id="PF00587">
    <property type="entry name" value="tRNA-synt_2b"/>
    <property type="match status" value="1"/>
</dbReference>
<dbReference type="PRINTS" id="PR01046">
    <property type="entry name" value="TRNASYNTHPRO"/>
</dbReference>
<dbReference type="GO" id="GO:0004827">
    <property type="term" value="F:proline-tRNA ligase activity"/>
    <property type="evidence" value="ECO:0007669"/>
    <property type="project" value="UniProtKB-UniRule"/>
</dbReference>
<dbReference type="Gene3D" id="3.40.50.800">
    <property type="entry name" value="Anticodon-binding domain"/>
    <property type="match status" value="1"/>
</dbReference>
<name>A0A1F5ZQH2_9BACT</name>
<comment type="subcellular location">
    <subcellularLocation>
        <location evidence="7">Cytoplasm</location>
    </subcellularLocation>
</comment>
<keyword evidence="5 7" id="KW-0030">Aminoacyl-tRNA synthetase</keyword>
<dbReference type="PANTHER" id="PTHR43382">
    <property type="entry name" value="PROLYL-TRNA SYNTHETASE"/>
    <property type="match status" value="1"/>
</dbReference>
<evidence type="ECO:0000313" key="11">
    <source>
        <dbReference type="Proteomes" id="UP000177383"/>
    </source>
</evidence>
<dbReference type="InterPro" id="IPR002316">
    <property type="entry name" value="Pro-tRNA-ligase_IIa"/>
</dbReference>
<dbReference type="SMART" id="SM00946">
    <property type="entry name" value="ProRS-C_1"/>
    <property type="match status" value="1"/>
</dbReference>
<organism evidence="10 11">
    <name type="scientific">Candidatus Gottesmanbacteria bacterium RIFCSPHIGHO2_01_FULL_39_10</name>
    <dbReference type="NCBI Taxonomy" id="1798375"/>
    <lineage>
        <taxon>Bacteria</taxon>
        <taxon>Candidatus Gottesmaniibacteriota</taxon>
    </lineage>
</organism>